<keyword evidence="3" id="KW-0804">Transcription</keyword>
<dbReference type="InterPro" id="IPR009057">
    <property type="entry name" value="Homeodomain-like_sf"/>
</dbReference>
<feature type="transmembrane region" description="Helical" evidence="5">
    <location>
        <begin position="20"/>
        <end position="40"/>
    </location>
</feature>
<keyword evidence="1" id="KW-0805">Transcription regulation</keyword>
<evidence type="ECO:0000313" key="7">
    <source>
        <dbReference type="EMBL" id="REL30072.1"/>
    </source>
</evidence>
<dbReference type="EMBL" id="QUOT01000001">
    <property type="protein sequence ID" value="REL30072.1"/>
    <property type="molecule type" value="Genomic_DNA"/>
</dbReference>
<evidence type="ECO:0000256" key="3">
    <source>
        <dbReference type="ARBA" id="ARBA00023163"/>
    </source>
</evidence>
<protein>
    <submittedName>
        <fullName evidence="7">AraC family transcriptional regulator</fullName>
    </submittedName>
</protein>
<dbReference type="InterPro" id="IPR018062">
    <property type="entry name" value="HTH_AraC-typ_CS"/>
</dbReference>
<evidence type="ECO:0000256" key="2">
    <source>
        <dbReference type="ARBA" id="ARBA00023125"/>
    </source>
</evidence>
<dbReference type="PRINTS" id="PR00032">
    <property type="entry name" value="HTHARAC"/>
</dbReference>
<feature type="transmembrane region" description="Helical" evidence="5">
    <location>
        <begin position="112"/>
        <end position="130"/>
    </location>
</feature>
<feature type="transmembrane region" description="Helical" evidence="5">
    <location>
        <begin position="200"/>
        <end position="218"/>
    </location>
</feature>
<dbReference type="SMART" id="SM00342">
    <property type="entry name" value="HTH_ARAC"/>
    <property type="match status" value="1"/>
</dbReference>
<dbReference type="GO" id="GO:0003700">
    <property type="term" value="F:DNA-binding transcription factor activity"/>
    <property type="evidence" value="ECO:0007669"/>
    <property type="project" value="InterPro"/>
</dbReference>
<dbReference type="Gene3D" id="1.10.10.60">
    <property type="entry name" value="Homeodomain-like"/>
    <property type="match status" value="1"/>
</dbReference>
<dbReference type="InterPro" id="IPR020449">
    <property type="entry name" value="Tscrpt_reg_AraC-type_HTH"/>
</dbReference>
<comment type="caution">
    <text evidence="7">The sequence shown here is derived from an EMBL/GenBank/DDBJ whole genome shotgun (WGS) entry which is preliminary data.</text>
</comment>
<dbReference type="Proteomes" id="UP000256899">
    <property type="component" value="Unassembled WGS sequence"/>
</dbReference>
<feature type="transmembrane region" description="Helical" evidence="5">
    <location>
        <begin position="52"/>
        <end position="71"/>
    </location>
</feature>
<dbReference type="GO" id="GO:0043565">
    <property type="term" value="F:sequence-specific DNA binding"/>
    <property type="evidence" value="ECO:0007669"/>
    <property type="project" value="InterPro"/>
</dbReference>
<dbReference type="Pfam" id="PF12833">
    <property type="entry name" value="HTH_18"/>
    <property type="match status" value="1"/>
</dbReference>
<proteinExistence type="predicted"/>
<feature type="domain" description="HTH araC/xylS-type" evidence="6">
    <location>
        <begin position="336"/>
        <end position="438"/>
    </location>
</feature>
<keyword evidence="5" id="KW-0812">Transmembrane</keyword>
<dbReference type="RefSeq" id="WP_116014200.1">
    <property type="nucleotide sequence ID" value="NZ_QUOT01000001.1"/>
</dbReference>
<name>A0A3E0U214_9GAMM</name>
<accession>A0A3E0U214</accession>
<organism evidence="7 8">
    <name type="scientific">Thalassotalea euphylliae</name>
    <dbReference type="NCBI Taxonomy" id="1655234"/>
    <lineage>
        <taxon>Bacteria</taxon>
        <taxon>Pseudomonadati</taxon>
        <taxon>Pseudomonadota</taxon>
        <taxon>Gammaproteobacteria</taxon>
        <taxon>Alteromonadales</taxon>
        <taxon>Colwelliaceae</taxon>
        <taxon>Thalassotalea</taxon>
    </lineage>
</organism>
<evidence type="ECO:0000313" key="8">
    <source>
        <dbReference type="Proteomes" id="UP000256899"/>
    </source>
</evidence>
<keyword evidence="2" id="KW-0238">DNA-binding</keyword>
<evidence type="ECO:0000256" key="5">
    <source>
        <dbReference type="SAM" id="Phobius"/>
    </source>
</evidence>
<keyword evidence="5" id="KW-1133">Transmembrane helix</keyword>
<dbReference type="InterPro" id="IPR018060">
    <property type="entry name" value="HTH_AraC"/>
</dbReference>
<reference evidence="8" key="1">
    <citation type="submission" date="2018-08" db="EMBL/GenBank/DDBJ databases">
        <title>Thalassotalea euphylliae genome.</title>
        <authorList>
            <person name="Summers S."/>
            <person name="Rice S.A."/>
            <person name="Freckelton M.L."/>
            <person name="Nedved B.T."/>
            <person name="Hadfield M.G."/>
        </authorList>
    </citation>
    <scope>NUCLEOTIDE SEQUENCE [LARGE SCALE GENOMIC DNA]</scope>
    <source>
        <strain evidence="8">H3</strain>
    </source>
</reference>
<keyword evidence="5" id="KW-0472">Membrane</keyword>
<feature type="transmembrane region" description="Helical" evidence="5">
    <location>
        <begin position="230"/>
        <end position="250"/>
    </location>
</feature>
<evidence type="ECO:0000256" key="1">
    <source>
        <dbReference type="ARBA" id="ARBA00023015"/>
    </source>
</evidence>
<dbReference type="AlphaFoldDB" id="A0A3E0U214"/>
<feature type="transmembrane region" description="Helical" evidence="5">
    <location>
        <begin position="162"/>
        <end position="179"/>
    </location>
</feature>
<feature type="region of interest" description="Disordered" evidence="4">
    <location>
        <begin position="299"/>
        <end position="324"/>
    </location>
</feature>
<dbReference type="PROSITE" id="PS01124">
    <property type="entry name" value="HTH_ARAC_FAMILY_2"/>
    <property type="match status" value="1"/>
</dbReference>
<keyword evidence="8" id="KW-1185">Reference proteome</keyword>
<evidence type="ECO:0000259" key="6">
    <source>
        <dbReference type="PROSITE" id="PS01124"/>
    </source>
</evidence>
<dbReference type="PROSITE" id="PS00041">
    <property type="entry name" value="HTH_ARAC_FAMILY_1"/>
    <property type="match status" value="1"/>
</dbReference>
<gene>
    <name evidence="7" type="ORF">DXX94_04790</name>
</gene>
<feature type="transmembrane region" description="Helical" evidence="5">
    <location>
        <begin position="83"/>
        <end position="100"/>
    </location>
</feature>
<evidence type="ECO:0000256" key="4">
    <source>
        <dbReference type="SAM" id="MobiDB-lite"/>
    </source>
</evidence>
<sequence>MEIMAVENLVDWFVKPHSLALYHLVVIICASMAVSIAATVCCNSVLDRVSRFYAATLLVLSSAFAFNFVLFDVNHHWLAQERFYFSSLQMCFGPLLYLYTCNLTTSHHRWRMGYLLHFVPAPLLMLLWWWQLPVSQTSWLALDCWVNPNCQPLAASRTLHKWLAYTSMFGYGLLVLARLKSHQVNIRDYFSAIEDIQLRWLSVVAYCAIVSMLASISYELLSYFALVPRYSQNLLFAITPTVILLLFAFFSSHQTKPAIEQLKEELIALKTPVSNTVLTKKSPAEQELNHQHAVSASALDKPVADGSSDNDDKEPEVEGKYRTSSLTTHAAAQLWHKITQYVERDKAFLTPGLKIVDIANALEHPVHHISETINGYAGLSFYDLINRYRIVEAAKYLRHHSEKSVTEIGYDVGFNSTSTFFTHFKKHFAQTPKKYRQQALSADSGENTAIKTTD</sequence>
<dbReference type="PANTHER" id="PTHR43280">
    <property type="entry name" value="ARAC-FAMILY TRANSCRIPTIONAL REGULATOR"/>
    <property type="match status" value="1"/>
</dbReference>
<dbReference type="PANTHER" id="PTHR43280:SF29">
    <property type="entry name" value="ARAC-FAMILY TRANSCRIPTIONAL REGULATOR"/>
    <property type="match status" value="1"/>
</dbReference>
<dbReference type="SUPFAM" id="SSF46689">
    <property type="entry name" value="Homeodomain-like"/>
    <property type="match status" value="1"/>
</dbReference>